<dbReference type="EMBL" id="CAVMJV010000117">
    <property type="protein sequence ID" value="CAK5104499.1"/>
    <property type="molecule type" value="Genomic_DNA"/>
</dbReference>
<protein>
    <submittedName>
        <fullName evidence="1">Uncharacterized protein</fullName>
    </submittedName>
</protein>
<evidence type="ECO:0000313" key="1">
    <source>
        <dbReference type="EMBL" id="CAK5104499.1"/>
    </source>
</evidence>
<sequence length="105" mass="11839">MPTYTMKADKTFSLEKNKNESLNSPKNSTQQHQLPSQLAQNYCLNRSTLAALVGTIGLLSTILLAISCCLLWDFLSSRQRCRKGLINWRDSSNKLSNGKNGKRNY</sequence>
<evidence type="ECO:0000313" key="2">
    <source>
        <dbReference type="Proteomes" id="UP001497535"/>
    </source>
</evidence>
<dbReference type="Proteomes" id="UP001497535">
    <property type="component" value="Unassembled WGS sequence"/>
</dbReference>
<organism evidence="1 2">
    <name type="scientific">Meloidogyne enterolobii</name>
    <name type="common">Root-knot nematode worm</name>
    <name type="synonym">Meloidogyne mayaguensis</name>
    <dbReference type="NCBI Taxonomy" id="390850"/>
    <lineage>
        <taxon>Eukaryota</taxon>
        <taxon>Metazoa</taxon>
        <taxon>Ecdysozoa</taxon>
        <taxon>Nematoda</taxon>
        <taxon>Chromadorea</taxon>
        <taxon>Rhabditida</taxon>
        <taxon>Tylenchina</taxon>
        <taxon>Tylenchomorpha</taxon>
        <taxon>Tylenchoidea</taxon>
        <taxon>Meloidogynidae</taxon>
        <taxon>Meloidogyninae</taxon>
        <taxon>Meloidogyne</taxon>
    </lineage>
</organism>
<reference evidence="1" key="1">
    <citation type="submission" date="2023-11" db="EMBL/GenBank/DDBJ databases">
        <authorList>
            <person name="Poullet M."/>
        </authorList>
    </citation>
    <scope>NUCLEOTIDE SEQUENCE</scope>
    <source>
        <strain evidence="1">E1834</strain>
    </source>
</reference>
<comment type="caution">
    <text evidence="1">The sequence shown here is derived from an EMBL/GenBank/DDBJ whole genome shotgun (WGS) entry which is preliminary data.</text>
</comment>
<gene>
    <name evidence="1" type="ORF">MENTE1834_LOCUS43014</name>
</gene>
<keyword evidence="2" id="KW-1185">Reference proteome</keyword>
<proteinExistence type="predicted"/>
<accession>A0ACB1AVK6</accession>
<name>A0ACB1AVK6_MELEN</name>